<evidence type="ECO:0000259" key="2">
    <source>
        <dbReference type="SMART" id="SM01111"/>
    </source>
</evidence>
<feature type="domain" description="Cyanovirin-N" evidence="2">
    <location>
        <begin position="2"/>
        <end position="105"/>
    </location>
</feature>
<evidence type="ECO:0000313" key="4">
    <source>
        <dbReference type="Proteomes" id="UP001140560"/>
    </source>
</evidence>
<dbReference type="PANTHER" id="PTHR42076">
    <property type="entry name" value="CYANOVIRIN-N HOMOLOG"/>
    <property type="match status" value="1"/>
</dbReference>
<dbReference type="EMBL" id="JAPEUY010000013">
    <property type="protein sequence ID" value="KAJ4366764.1"/>
    <property type="molecule type" value="Genomic_DNA"/>
</dbReference>
<protein>
    <recommendedName>
        <fullName evidence="2">Cyanovirin-N domain-containing protein</fullName>
    </recommendedName>
</protein>
<proteinExistence type="predicted"/>
<dbReference type="SUPFAM" id="SSF51322">
    <property type="entry name" value="Cyanovirin-N"/>
    <property type="match status" value="1"/>
</dbReference>
<feature type="region of interest" description="Disordered" evidence="1">
    <location>
        <begin position="89"/>
        <end position="109"/>
    </location>
</feature>
<dbReference type="InterPro" id="IPR036673">
    <property type="entry name" value="Cyanovirin-N_sf"/>
</dbReference>
<dbReference type="OrthoDB" id="2441380at2759"/>
<feature type="compositionally biased region" description="Polar residues" evidence="1">
    <location>
        <begin position="96"/>
        <end position="109"/>
    </location>
</feature>
<organism evidence="3 4">
    <name type="scientific">Neocucurbitaria cava</name>
    <dbReference type="NCBI Taxonomy" id="798079"/>
    <lineage>
        <taxon>Eukaryota</taxon>
        <taxon>Fungi</taxon>
        <taxon>Dikarya</taxon>
        <taxon>Ascomycota</taxon>
        <taxon>Pezizomycotina</taxon>
        <taxon>Dothideomycetes</taxon>
        <taxon>Pleosporomycetidae</taxon>
        <taxon>Pleosporales</taxon>
        <taxon>Pleosporineae</taxon>
        <taxon>Cucurbitariaceae</taxon>
        <taxon>Neocucurbitaria</taxon>
    </lineage>
</organism>
<sequence length="109" mass="12165">MTFHYSAEDIRVDDGHILRARLQKADGEWNDAEIDLNHHIGNDNGNFVWDGQGFAGSAENVHFTVEGDGEVPVLRATLFDAEGNGQDRDLNLSERIGNNNGNFEYSTWS</sequence>
<gene>
    <name evidence="3" type="ORF">N0V83_007289</name>
</gene>
<reference evidence="3" key="1">
    <citation type="submission" date="2022-10" db="EMBL/GenBank/DDBJ databases">
        <title>Tapping the CABI collections for fungal endophytes: first genome assemblies for Collariella, Neodidymelliopsis, Ascochyta clinopodiicola, Didymella pomorum, Didymosphaeria variabile, Neocosmospora piperis and Neocucurbitaria cava.</title>
        <authorList>
            <person name="Hill R."/>
        </authorList>
    </citation>
    <scope>NUCLEOTIDE SEQUENCE</scope>
    <source>
        <strain evidence="3">IMI 356814</strain>
    </source>
</reference>
<dbReference type="Gene3D" id="2.30.60.10">
    <property type="entry name" value="Cyanovirin-N"/>
    <property type="match status" value="1"/>
</dbReference>
<name>A0A9W8Y5L1_9PLEO</name>
<dbReference type="Pfam" id="PF08881">
    <property type="entry name" value="CVNH"/>
    <property type="match status" value="1"/>
</dbReference>
<comment type="caution">
    <text evidence="3">The sequence shown here is derived from an EMBL/GenBank/DDBJ whole genome shotgun (WGS) entry which is preliminary data.</text>
</comment>
<evidence type="ECO:0000256" key="1">
    <source>
        <dbReference type="SAM" id="MobiDB-lite"/>
    </source>
</evidence>
<dbReference type="InterPro" id="IPR011058">
    <property type="entry name" value="Cyanovirin-N"/>
</dbReference>
<dbReference type="PANTHER" id="PTHR42076:SF1">
    <property type="entry name" value="CYANOVIRIN-N DOMAIN-CONTAINING PROTEIN"/>
    <property type="match status" value="1"/>
</dbReference>
<evidence type="ECO:0000313" key="3">
    <source>
        <dbReference type="EMBL" id="KAJ4366764.1"/>
    </source>
</evidence>
<dbReference type="AlphaFoldDB" id="A0A9W8Y5L1"/>
<dbReference type="Proteomes" id="UP001140560">
    <property type="component" value="Unassembled WGS sequence"/>
</dbReference>
<keyword evidence="4" id="KW-1185">Reference proteome</keyword>
<accession>A0A9W8Y5L1</accession>
<dbReference type="SMART" id="SM01111">
    <property type="entry name" value="CVNH"/>
    <property type="match status" value="1"/>
</dbReference>